<dbReference type="RefSeq" id="WP_006357959.1">
    <property type="nucleotide sequence ID" value="NZ_BACI01000045.1"/>
</dbReference>
<dbReference type="Proteomes" id="UP000003558">
    <property type="component" value="Unassembled WGS sequence"/>
</dbReference>
<accession>F9VT70</accession>
<organism evidence="1 2">
    <name type="scientific">Gordonia alkanivorans NBRC 16433</name>
    <dbReference type="NCBI Taxonomy" id="1027371"/>
    <lineage>
        <taxon>Bacteria</taxon>
        <taxon>Bacillati</taxon>
        <taxon>Actinomycetota</taxon>
        <taxon>Actinomycetes</taxon>
        <taxon>Mycobacteriales</taxon>
        <taxon>Gordoniaceae</taxon>
        <taxon>Gordonia</taxon>
    </lineage>
</organism>
<comment type="caution">
    <text evidence="1">The sequence shown here is derived from an EMBL/GenBank/DDBJ whole genome shotgun (WGS) entry which is preliminary data.</text>
</comment>
<proteinExistence type="predicted"/>
<name>F9VT70_9ACTN</name>
<evidence type="ECO:0000313" key="1">
    <source>
        <dbReference type="EMBL" id="GAA11809.1"/>
    </source>
</evidence>
<evidence type="ECO:0000313" key="2">
    <source>
        <dbReference type="Proteomes" id="UP000003558"/>
    </source>
</evidence>
<dbReference type="AlphaFoldDB" id="F9VT70"/>
<dbReference type="eggNOG" id="ENOG5031W8J">
    <property type="taxonomic scope" value="Bacteria"/>
</dbReference>
<reference evidence="1 2" key="1">
    <citation type="submission" date="2011-05" db="EMBL/GenBank/DDBJ databases">
        <title>Whole genome shotgun sequence of Gordonia alkanivorans NBRC 16433.</title>
        <authorList>
            <person name="Hosoyama A."/>
            <person name="Nakamura S."/>
            <person name="Takarada H."/>
            <person name="Tsuchikane K."/>
            <person name="Yamazaki S."/>
            <person name="Fujita N."/>
        </authorList>
    </citation>
    <scope>NUCLEOTIDE SEQUENCE [LARGE SCALE GENOMIC DNA]</scope>
    <source>
        <strain evidence="1 2">NBRC 16433</strain>
    </source>
</reference>
<dbReference type="EMBL" id="BACI01000045">
    <property type="protein sequence ID" value="GAA11809.1"/>
    <property type="molecule type" value="Genomic_DNA"/>
</dbReference>
<sequence>MISAIEYAIVNYGATAKLHAVTAELEFIPSVFWYDMDPEAAHQASASRVLLRAEEPTPPFVANVVLQYFSFGEVPPIPLGSLDTTLDFTPLDGAEILGHQVLDDGYRCVDDAEYTSGGIDLRVRRTQLSYQMADFGSALAIYTATTTVAAWGDVEREIIEMEEQWQTRTTRIN</sequence>
<protein>
    <submittedName>
        <fullName evidence="1">Uncharacterized protein</fullName>
    </submittedName>
</protein>
<dbReference type="STRING" id="1027371.GOALK_045_00040"/>
<gene>
    <name evidence="1" type="ORF">GOALK_045_00040</name>
</gene>